<dbReference type="InterPro" id="IPR036691">
    <property type="entry name" value="Endo/exonu/phosph_ase_sf"/>
</dbReference>
<accession>A0A8H6M0T0</accession>
<dbReference type="EMBL" id="JACGCI010000075">
    <property type="protein sequence ID" value="KAF6748086.1"/>
    <property type="molecule type" value="Genomic_DNA"/>
</dbReference>
<keyword evidence="2" id="KW-1185">Reference proteome</keyword>
<evidence type="ECO:0008006" key="3">
    <source>
        <dbReference type="Google" id="ProtNLM"/>
    </source>
</evidence>
<comment type="caution">
    <text evidence="1">The sequence shown here is derived from an EMBL/GenBank/DDBJ whole genome shotgun (WGS) entry which is preliminary data.</text>
</comment>
<dbReference type="Proteomes" id="UP000521943">
    <property type="component" value="Unassembled WGS sequence"/>
</dbReference>
<organism evidence="1 2">
    <name type="scientific">Ephemerocybe angulata</name>
    <dbReference type="NCBI Taxonomy" id="980116"/>
    <lineage>
        <taxon>Eukaryota</taxon>
        <taxon>Fungi</taxon>
        <taxon>Dikarya</taxon>
        <taxon>Basidiomycota</taxon>
        <taxon>Agaricomycotina</taxon>
        <taxon>Agaricomycetes</taxon>
        <taxon>Agaricomycetidae</taxon>
        <taxon>Agaricales</taxon>
        <taxon>Agaricineae</taxon>
        <taxon>Psathyrellaceae</taxon>
        <taxon>Ephemerocybe</taxon>
    </lineage>
</organism>
<sequence>MTFLCKKCFSSWDEGRGEGGIVIKMEVDSVFHMGLPSRYRRDVLCVNIHHPAATPDAILCLLNVHMDWSCDMQQFQMLVLAGLLRGDPRCGGGVIAGNFNATHPSDHRLIDKYRLVDTWAVLHRSDDGGATWSIYRQSEPHRLDKVVLLGLQPNEIEVLRPGFINGTPWSDHCGLYCTFSI</sequence>
<gene>
    <name evidence="1" type="ORF">DFP72DRAFT_820994</name>
</gene>
<dbReference type="SUPFAM" id="SSF56219">
    <property type="entry name" value="DNase I-like"/>
    <property type="match status" value="1"/>
</dbReference>
<evidence type="ECO:0000313" key="2">
    <source>
        <dbReference type="Proteomes" id="UP000521943"/>
    </source>
</evidence>
<dbReference type="Gene3D" id="3.60.10.10">
    <property type="entry name" value="Endonuclease/exonuclease/phosphatase"/>
    <property type="match status" value="1"/>
</dbReference>
<protein>
    <recommendedName>
        <fullName evidence="3">Endonuclease/exonuclease/phosphatase domain-containing protein</fullName>
    </recommendedName>
</protein>
<proteinExistence type="predicted"/>
<evidence type="ECO:0000313" key="1">
    <source>
        <dbReference type="EMBL" id="KAF6748086.1"/>
    </source>
</evidence>
<reference evidence="1 2" key="1">
    <citation type="submission" date="2020-07" db="EMBL/GenBank/DDBJ databases">
        <title>Comparative genomics of pyrophilous fungi reveals a link between fire events and developmental genes.</title>
        <authorList>
            <consortium name="DOE Joint Genome Institute"/>
            <person name="Steindorff A.S."/>
            <person name="Carver A."/>
            <person name="Calhoun S."/>
            <person name="Stillman K."/>
            <person name="Liu H."/>
            <person name="Lipzen A."/>
            <person name="Pangilinan J."/>
            <person name="Labutti K."/>
            <person name="Bruns T.D."/>
            <person name="Grigoriev I.V."/>
        </authorList>
    </citation>
    <scope>NUCLEOTIDE SEQUENCE [LARGE SCALE GENOMIC DNA]</scope>
    <source>
        <strain evidence="1 2">CBS 144469</strain>
    </source>
</reference>
<name>A0A8H6M0T0_9AGAR</name>
<dbReference type="AlphaFoldDB" id="A0A8H6M0T0"/>
<dbReference type="OrthoDB" id="9975959at2759"/>